<reference evidence="2" key="1">
    <citation type="submission" date="2023-07" db="EMBL/GenBank/DDBJ databases">
        <title>30 novel species of actinomycetes from the DSMZ collection.</title>
        <authorList>
            <person name="Nouioui I."/>
        </authorList>
    </citation>
    <scope>NUCLEOTIDE SEQUENCE [LARGE SCALE GENOMIC DNA]</scope>
    <source>
        <strain evidence="2">DSM 41886</strain>
    </source>
</reference>
<dbReference type="RefSeq" id="WP_311614900.1">
    <property type="nucleotide sequence ID" value="NZ_JAVREV010000001.1"/>
</dbReference>
<dbReference type="EMBL" id="JAVREV010000001">
    <property type="protein sequence ID" value="MDT0441262.1"/>
    <property type="molecule type" value="Genomic_DNA"/>
</dbReference>
<evidence type="ECO:0000313" key="2">
    <source>
        <dbReference type="Proteomes" id="UP001183615"/>
    </source>
</evidence>
<dbReference type="Proteomes" id="UP001183615">
    <property type="component" value="Unassembled WGS sequence"/>
</dbReference>
<keyword evidence="2" id="KW-1185">Reference proteome</keyword>
<proteinExistence type="predicted"/>
<accession>A0ABU2RXC7</accession>
<protein>
    <submittedName>
        <fullName evidence="1">Uncharacterized protein</fullName>
    </submittedName>
</protein>
<evidence type="ECO:0000313" key="1">
    <source>
        <dbReference type="EMBL" id="MDT0441262.1"/>
    </source>
</evidence>
<organism evidence="1 2">
    <name type="scientific">Streptomyces johnsoniae</name>
    <dbReference type="NCBI Taxonomy" id="3075532"/>
    <lineage>
        <taxon>Bacteria</taxon>
        <taxon>Bacillati</taxon>
        <taxon>Actinomycetota</taxon>
        <taxon>Actinomycetes</taxon>
        <taxon>Kitasatosporales</taxon>
        <taxon>Streptomycetaceae</taxon>
        <taxon>Streptomyces</taxon>
    </lineage>
</organism>
<comment type="caution">
    <text evidence="1">The sequence shown here is derived from an EMBL/GenBank/DDBJ whole genome shotgun (WGS) entry which is preliminary data.</text>
</comment>
<sequence>MLPDAGGFLFQLDQPARRLVEELVVDGHVRRLQQVEGDIVADALVRGVAVERARLVQQAVARLVEGVVALLVLLSGRGLKPLEVRR</sequence>
<gene>
    <name evidence="1" type="ORF">RM779_01420</name>
</gene>
<name>A0ABU2RXC7_9ACTN</name>